<proteinExistence type="predicted"/>
<dbReference type="Pfam" id="PF14214">
    <property type="entry name" value="Helitron_like_N"/>
    <property type="match status" value="1"/>
</dbReference>
<dbReference type="InterPro" id="IPR025476">
    <property type="entry name" value="Helitron_helicase-like"/>
</dbReference>
<evidence type="ECO:0000256" key="1">
    <source>
        <dbReference type="SAM" id="MobiDB-lite"/>
    </source>
</evidence>
<name>A0A2X0MW32_9BASI</name>
<evidence type="ECO:0000313" key="3">
    <source>
        <dbReference type="EMBL" id="SCZ98690.1"/>
    </source>
</evidence>
<evidence type="ECO:0000259" key="2">
    <source>
        <dbReference type="Pfam" id="PF14214"/>
    </source>
</evidence>
<feature type="region of interest" description="Disordered" evidence="1">
    <location>
        <begin position="157"/>
        <end position="179"/>
    </location>
</feature>
<dbReference type="PANTHER" id="PTHR45786:SF74">
    <property type="entry name" value="ATP-DEPENDENT DNA HELICASE"/>
    <property type="match status" value="1"/>
</dbReference>
<dbReference type="STRING" id="289078.A0A2X0MW32"/>
<feature type="compositionally biased region" description="Polar residues" evidence="1">
    <location>
        <begin position="1"/>
        <end position="16"/>
    </location>
</feature>
<reference evidence="4" key="1">
    <citation type="submission" date="2016-10" db="EMBL/GenBank/DDBJ databases">
        <authorList>
            <person name="Jeantristanb JTB J.-T."/>
            <person name="Ricardo R."/>
        </authorList>
    </citation>
    <scope>NUCLEOTIDE SEQUENCE [LARGE SCALE GENOMIC DNA]</scope>
</reference>
<dbReference type="AlphaFoldDB" id="A0A2X0MW32"/>
<dbReference type="Proteomes" id="UP000249723">
    <property type="component" value="Unassembled WGS sequence"/>
</dbReference>
<keyword evidence="4" id="KW-1185">Reference proteome</keyword>
<dbReference type="EMBL" id="FMWP01000096">
    <property type="protein sequence ID" value="SCZ98690.1"/>
    <property type="molecule type" value="Genomic_DNA"/>
</dbReference>
<sequence length="415" mass="46114">MSSVNFHVPSPVQQSSRRAEGQQKRRQHAANNNLEQSQIRSSGAKTPSREAAAQNRSTRRRAKWIVKSICTGSHVLNVARQSSIARDRNLPPPPPPELLALLTGEGPVEKIFRERIFAFNEILAMASFGTSKGHGHLSGSGPQSFYLSGMVTRHIGTLAPAPANDPPDEPGFNGPPEKVRRLDTADQQIVPLLDGMLRHHNRRVKLFLTAQEVMDSDASHTYQLRLLAPRNRDPRTYNLPTQDEVAAILPGEETEYRSSTRDIVVRLPQSPNKNSRGIQLIHDGHPASNFVADAWAVTEQERLFWMRTNQQKLRAEQYYSSLQVSLAEGLDPAQIGKRVISPSSQGSPRQMVQLYQDAMAIVRVFSAPDIFITMTCNLAWSEIVNALLPGQTASDRPDIVTRIFHGKLKALLADV</sequence>
<evidence type="ECO:0000313" key="4">
    <source>
        <dbReference type="Proteomes" id="UP000249723"/>
    </source>
</evidence>
<organism evidence="3 4">
    <name type="scientific">Microbotryum saponariae</name>
    <dbReference type="NCBI Taxonomy" id="289078"/>
    <lineage>
        <taxon>Eukaryota</taxon>
        <taxon>Fungi</taxon>
        <taxon>Dikarya</taxon>
        <taxon>Basidiomycota</taxon>
        <taxon>Pucciniomycotina</taxon>
        <taxon>Microbotryomycetes</taxon>
        <taxon>Microbotryales</taxon>
        <taxon>Microbotryaceae</taxon>
        <taxon>Microbotryum</taxon>
    </lineage>
</organism>
<protein>
    <submittedName>
        <fullName evidence="3">BZ3500_MvSof-1268-A1-R1_Chr3-1g05552 protein</fullName>
    </submittedName>
</protein>
<gene>
    <name evidence="3" type="ORF">BZ3500_MVSOF-1268-A1-R1_CHR3-1G05552</name>
</gene>
<feature type="compositionally biased region" description="Polar residues" evidence="1">
    <location>
        <begin position="29"/>
        <end position="45"/>
    </location>
</feature>
<feature type="domain" description="Helitron helicase-like" evidence="2">
    <location>
        <begin position="289"/>
        <end position="415"/>
    </location>
</feature>
<feature type="region of interest" description="Disordered" evidence="1">
    <location>
        <begin position="1"/>
        <end position="59"/>
    </location>
</feature>
<dbReference type="PANTHER" id="PTHR45786">
    <property type="entry name" value="DNA BINDING PROTEIN-LIKE"/>
    <property type="match status" value="1"/>
</dbReference>
<accession>A0A2X0MW32</accession>